<feature type="compositionally biased region" description="Polar residues" evidence="1">
    <location>
        <begin position="78"/>
        <end position="89"/>
    </location>
</feature>
<dbReference type="GO" id="GO:0005634">
    <property type="term" value="C:nucleus"/>
    <property type="evidence" value="ECO:0007669"/>
    <property type="project" value="TreeGrafter"/>
</dbReference>
<proteinExistence type="predicted"/>
<organism evidence="3 4">
    <name type="scientific">Thalictrum thalictroides</name>
    <name type="common">Rue-anemone</name>
    <name type="synonym">Anemone thalictroides</name>
    <dbReference type="NCBI Taxonomy" id="46969"/>
    <lineage>
        <taxon>Eukaryota</taxon>
        <taxon>Viridiplantae</taxon>
        <taxon>Streptophyta</taxon>
        <taxon>Embryophyta</taxon>
        <taxon>Tracheophyta</taxon>
        <taxon>Spermatophyta</taxon>
        <taxon>Magnoliopsida</taxon>
        <taxon>Ranunculales</taxon>
        <taxon>Ranunculaceae</taxon>
        <taxon>Thalictroideae</taxon>
        <taxon>Thalictrum</taxon>
    </lineage>
</organism>
<dbReference type="OrthoDB" id="1518325at2759"/>
<dbReference type="PANTHER" id="PTHR33143:SF6">
    <property type="entry name" value="OS08G0102900 PROTEIN"/>
    <property type="match status" value="1"/>
</dbReference>
<feature type="region of interest" description="Disordered" evidence="1">
    <location>
        <begin position="1"/>
        <end position="21"/>
    </location>
</feature>
<dbReference type="AlphaFoldDB" id="A0A7J6WN53"/>
<feature type="domain" description="VQ" evidence="2">
    <location>
        <begin position="52"/>
        <end position="74"/>
    </location>
</feature>
<gene>
    <name evidence="3" type="ORF">FRX31_012532</name>
</gene>
<comment type="caution">
    <text evidence="3">The sequence shown here is derived from an EMBL/GenBank/DDBJ whole genome shotgun (WGS) entry which is preliminary data.</text>
</comment>
<dbReference type="PANTHER" id="PTHR33143">
    <property type="entry name" value="F16F4.1 PROTEIN-RELATED"/>
    <property type="match status" value="1"/>
</dbReference>
<reference evidence="3 4" key="1">
    <citation type="submission" date="2020-06" db="EMBL/GenBank/DDBJ databases">
        <title>Transcriptomic and genomic resources for Thalictrum thalictroides and T. hernandezii: Facilitating candidate gene discovery in an emerging model plant lineage.</title>
        <authorList>
            <person name="Arias T."/>
            <person name="Riano-Pachon D.M."/>
            <person name="Di Stilio V.S."/>
        </authorList>
    </citation>
    <scope>NUCLEOTIDE SEQUENCE [LARGE SCALE GENOMIC DNA]</scope>
    <source>
        <strain evidence="4">cv. WT478/WT964</strain>
        <tissue evidence="3">Leaves</tissue>
    </source>
</reference>
<evidence type="ECO:0000256" key="1">
    <source>
        <dbReference type="SAM" id="MobiDB-lite"/>
    </source>
</evidence>
<evidence type="ECO:0000313" key="3">
    <source>
        <dbReference type="EMBL" id="KAF5197885.1"/>
    </source>
</evidence>
<dbReference type="Pfam" id="PF05678">
    <property type="entry name" value="VQ"/>
    <property type="match status" value="1"/>
</dbReference>
<name>A0A7J6WN53_THATH</name>
<feature type="region of interest" description="Disordered" evidence="1">
    <location>
        <begin position="73"/>
        <end position="97"/>
    </location>
</feature>
<protein>
    <recommendedName>
        <fullName evidence="2">VQ domain-containing protein</fullName>
    </recommendedName>
</protein>
<dbReference type="InterPro" id="IPR039607">
    <property type="entry name" value="VQ_8/17/18/20/21/25"/>
</dbReference>
<dbReference type="EMBL" id="JABWDY010014078">
    <property type="protein sequence ID" value="KAF5197885.1"/>
    <property type="molecule type" value="Genomic_DNA"/>
</dbReference>
<sequence length="97" mass="10503">MSVTTVSPKGGLQGPRPPALKIGMDSYKIKKPQSATQAIATRPPPVVIHLKSPEIIHTRPQDFRDIVQQLTGKPKSLAQPTTTISTAPHQSKFGRLT</sequence>
<evidence type="ECO:0000313" key="4">
    <source>
        <dbReference type="Proteomes" id="UP000554482"/>
    </source>
</evidence>
<dbReference type="Proteomes" id="UP000554482">
    <property type="component" value="Unassembled WGS sequence"/>
</dbReference>
<dbReference type="InterPro" id="IPR008889">
    <property type="entry name" value="VQ"/>
</dbReference>
<keyword evidence="4" id="KW-1185">Reference proteome</keyword>
<accession>A0A7J6WN53</accession>
<evidence type="ECO:0000259" key="2">
    <source>
        <dbReference type="Pfam" id="PF05678"/>
    </source>
</evidence>